<keyword evidence="5" id="KW-0539">Nucleus</keyword>
<evidence type="ECO:0000256" key="1">
    <source>
        <dbReference type="ARBA" id="ARBA00004123"/>
    </source>
</evidence>
<evidence type="ECO:0000256" key="6">
    <source>
        <dbReference type="SAM" id="MobiDB-lite"/>
    </source>
</evidence>
<evidence type="ECO:0000256" key="5">
    <source>
        <dbReference type="ARBA" id="ARBA00023242"/>
    </source>
</evidence>
<reference evidence="9" key="1">
    <citation type="journal article" date="2023" name="Nat. Commun.">
        <title>Diploid and tetraploid genomes of Acorus and the evolution of monocots.</title>
        <authorList>
            <person name="Ma L."/>
            <person name="Liu K.W."/>
            <person name="Li Z."/>
            <person name="Hsiao Y.Y."/>
            <person name="Qi Y."/>
            <person name="Fu T."/>
            <person name="Tang G.D."/>
            <person name="Zhang D."/>
            <person name="Sun W.H."/>
            <person name="Liu D.K."/>
            <person name="Li Y."/>
            <person name="Chen G.Z."/>
            <person name="Liu X.D."/>
            <person name="Liao X.Y."/>
            <person name="Jiang Y.T."/>
            <person name="Yu X."/>
            <person name="Hao Y."/>
            <person name="Huang J."/>
            <person name="Zhao X.W."/>
            <person name="Ke S."/>
            <person name="Chen Y.Y."/>
            <person name="Wu W.L."/>
            <person name="Hsu J.L."/>
            <person name="Lin Y.F."/>
            <person name="Huang M.D."/>
            <person name="Li C.Y."/>
            <person name="Huang L."/>
            <person name="Wang Z.W."/>
            <person name="Zhao X."/>
            <person name="Zhong W.Y."/>
            <person name="Peng D.H."/>
            <person name="Ahmad S."/>
            <person name="Lan S."/>
            <person name="Zhang J.S."/>
            <person name="Tsai W.C."/>
            <person name="Van de Peer Y."/>
            <person name="Liu Z.J."/>
        </authorList>
    </citation>
    <scope>NUCLEOTIDE SEQUENCE</scope>
    <source>
        <strain evidence="9">SCP</strain>
    </source>
</reference>
<feature type="domain" description="BHLH" evidence="7">
    <location>
        <begin position="53"/>
        <end position="103"/>
    </location>
</feature>
<evidence type="ECO:0000259" key="8">
    <source>
        <dbReference type="PROSITE" id="PS51671"/>
    </source>
</evidence>
<proteinExistence type="inferred from homology"/>
<dbReference type="PANTHER" id="PTHR46772:SF6">
    <property type="entry name" value="BHLH DOMAIN-CONTAINING PROTEIN"/>
    <property type="match status" value="1"/>
</dbReference>
<comment type="subcellular location">
    <subcellularLocation>
        <location evidence="1">Nucleus</location>
    </subcellularLocation>
</comment>
<protein>
    <submittedName>
        <fullName evidence="9">Transcription factor bHLH71</fullName>
    </submittedName>
</protein>
<dbReference type="PANTHER" id="PTHR46772">
    <property type="entry name" value="BHLH DOMAIN-CONTAINING PROTEIN"/>
    <property type="match status" value="1"/>
</dbReference>
<dbReference type="PROSITE" id="PS51671">
    <property type="entry name" value="ACT"/>
    <property type="match status" value="1"/>
</dbReference>
<dbReference type="InterPro" id="IPR002912">
    <property type="entry name" value="ACT_dom"/>
</dbReference>
<organism evidence="9 10">
    <name type="scientific">Acorus gramineus</name>
    <name type="common">Dwarf sweet flag</name>
    <dbReference type="NCBI Taxonomy" id="55184"/>
    <lineage>
        <taxon>Eukaryota</taxon>
        <taxon>Viridiplantae</taxon>
        <taxon>Streptophyta</taxon>
        <taxon>Embryophyta</taxon>
        <taxon>Tracheophyta</taxon>
        <taxon>Spermatophyta</taxon>
        <taxon>Magnoliopsida</taxon>
        <taxon>Liliopsida</taxon>
        <taxon>Acoraceae</taxon>
        <taxon>Acorus</taxon>
    </lineage>
</organism>
<dbReference type="GO" id="GO:0003700">
    <property type="term" value="F:DNA-binding transcription factor activity"/>
    <property type="evidence" value="ECO:0007669"/>
    <property type="project" value="InterPro"/>
</dbReference>
<dbReference type="InterPro" id="IPR054502">
    <property type="entry name" value="bHLH-TF_ACT-like_plant"/>
</dbReference>
<comment type="similarity">
    <text evidence="2">Belongs to the bHLH protein family.</text>
</comment>
<name>A0AAV9BL17_ACOGR</name>
<dbReference type="Gene3D" id="4.10.280.10">
    <property type="entry name" value="Helix-loop-helix DNA-binding domain"/>
    <property type="match status" value="1"/>
</dbReference>
<gene>
    <name evidence="9" type="ORF">QJS04_geneDACA003362</name>
</gene>
<dbReference type="Proteomes" id="UP001179952">
    <property type="component" value="Unassembled WGS sequence"/>
</dbReference>
<keyword evidence="4" id="KW-0804">Transcription</keyword>
<evidence type="ECO:0000256" key="2">
    <source>
        <dbReference type="ARBA" id="ARBA00005510"/>
    </source>
</evidence>
<evidence type="ECO:0000313" key="9">
    <source>
        <dbReference type="EMBL" id="KAK1277047.1"/>
    </source>
</evidence>
<feature type="region of interest" description="Disordered" evidence="6">
    <location>
        <begin position="112"/>
        <end position="135"/>
    </location>
</feature>
<evidence type="ECO:0000256" key="3">
    <source>
        <dbReference type="ARBA" id="ARBA00023015"/>
    </source>
</evidence>
<dbReference type="InterPro" id="IPR011598">
    <property type="entry name" value="bHLH_dom"/>
</dbReference>
<dbReference type="Pfam" id="PF00010">
    <property type="entry name" value="HLH"/>
    <property type="match status" value="1"/>
</dbReference>
<reference evidence="9" key="2">
    <citation type="submission" date="2023-06" db="EMBL/GenBank/DDBJ databases">
        <authorList>
            <person name="Ma L."/>
            <person name="Liu K.-W."/>
            <person name="Li Z."/>
            <person name="Hsiao Y.-Y."/>
            <person name="Qi Y."/>
            <person name="Fu T."/>
            <person name="Tang G."/>
            <person name="Zhang D."/>
            <person name="Sun W.-H."/>
            <person name="Liu D.-K."/>
            <person name="Li Y."/>
            <person name="Chen G.-Z."/>
            <person name="Liu X.-D."/>
            <person name="Liao X.-Y."/>
            <person name="Jiang Y.-T."/>
            <person name="Yu X."/>
            <person name="Hao Y."/>
            <person name="Huang J."/>
            <person name="Zhao X.-W."/>
            <person name="Ke S."/>
            <person name="Chen Y.-Y."/>
            <person name="Wu W.-L."/>
            <person name="Hsu J.-L."/>
            <person name="Lin Y.-F."/>
            <person name="Huang M.-D."/>
            <person name="Li C.-Y."/>
            <person name="Huang L."/>
            <person name="Wang Z.-W."/>
            <person name="Zhao X."/>
            <person name="Zhong W.-Y."/>
            <person name="Peng D.-H."/>
            <person name="Ahmad S."/>
            <person name="Lan S."/>
            <person name="Zhang J.-S."/>
            <person name="Tsai W.-C."/>
            <person name="Van De Peer Y."/>
            <person name="Liu Z.-J."/>
        </authorList>
    </citation>
    <scope>NUCLEOTIDE SEQUENCE</scope>
    <source>
        <strain evidence="9">SCP</strain>
        <tissue evidence="9">Leaves</tissue>
    </source>
</reference>
<dbReference type="SMART" id="SM00353">
    <property type="entry name" value="HLH"/>
    <property type="match status" value="1"/>
</dbReference>
<keyword evidence="10" id="KW-1185">Reference proteome</keyword>
<dbReference type="InterPro" id="IPR044278">
    <property type="entry name" value="BHLH95-like"/>
</dbReference>
<evidence type="ECO:0000259" key="7">
    <source>
        <dbReference type="PROSITE" id="PS50888"/>
    </source>
</evidence>
<dbReference type="AlphaFoldDB" id="A0AAV9BL17"/>
<feature type="domain" description="ACT" evidence="8">
    <location>
        <begin position="146"/>
        <end position="214"/>
    </location>
</feature>
<dbReference type="CDD" id="cd11393">
    <property type="entry name" value="bHLH_AtbHLH_like"/>
    <property type="match status" value="1"/>
</dbReference>
<dbReference type="SUPFAM" id="SSF47459">
    <property type="entry name" value="HLH, helix-loop-helix DNA-binding domain"/>
    <property type="match status" value="1"/>
</dbReference>
<dbReference type="GO" id="GO:0046983">
    <property type="term" value="F:protein dimerization activity"/>
    <property type="evidence" value="ECO:0007669"/>
    <property type="project" value="InterPro"/>
</dbReference>
<dbReference type="GO" id="GO:0009960">
    <property type="term" value="P:endosperm development"/>
    <property type="evidence" value="ECO:0007669"/>
    <property type="project" value="InterPro"/>
</dbReference>
<keyword evidence="3" id="KW-0805">Transcription regulation</keyword>
<accession>A0AAV9BL17</accession>
<evidence type="ECO:0000313" key="10">
    <source>
        <dbReference type="Proteomes" id="UP001179952"/>
    </source>
</evidence>
<comment type="caution">
    <text evidence="9">The sequence shown here is derived from an EMBL/GenBank/DDBJ whole genome shotgun (WGS) entry which is preliminary data.</text>
</comment>
<dbReference type="InterPro" id="IPR045239">
    <property type="entry name" value="bHLH95_bHLH"/>
</dbReference>
<evidence type="ECO:0000256" key="4">
    <source>
        <dbReference type="ARBA" id="ARBA00023163"/>
    </source>
</evidence>
<dbReference type="PROSITE" id="PS50888">
    <property type="entry name" value="BHLH"/>
    <property type="match status" value="1"/>
</dbReference>
<dbReference type="InterPro" id="IPR036638">
    <property type="entry name" value="HLH_DNA-bd_sf"/>
</dbReference>
<sequence length="214" mass="23194">MDEDVSTILMDFINNCKGSSASTAAAMPPPSVVDATPSGSKACKAYGGGGGDKREGKEVQMERTRREKMTEYYSSIQSIVPNLFPKAPRAKIVEETINYIRQLEGEIKSLESQKNKRTKPNNNIQAGAVPSSSSSVNMAMSGESVFFGIRAMSRPGLVVRVMHAFEMCGADVLAATVACDERKTMMMTVTVRVVGEEGMVLQRLKSEVLRVLSS</sequence>
<dbReference type="Pfam" id="PF22754">
    <property type="entry name" value="bHLH-TF_ACT-like_plant"/>
    <property type="match status" value="1"/>
</dbReference>
<dbReference type="EMBL" id="JAUJYN010000002">
    <property type="protein sequence ID" value="KAK1277047.1"/>
    <property type="molecule type" value="Genomic_DNA"/>
</dbReference>
<feature type="region of interest" description="Disordered" evidence="6">
    <location>
        <begin position="21"/>
        <end position="58"/>
    </location>
</feature>